<evidence type="ECO:0000256" key="3">
    <source>
        <dbReference type="ARBA" id="ARBA00010992"/>
    </source>
</evidence>
<name>A0A9Q1KFD9_9CARY</name>
<evidence type="ECO:0000313" key="15">
    <source>
        <dbReference type="Proteomes" id="UP001153076"/>
    </source>
</evidence>
<dbReference type="GO" id="GO:0015145">
    <property type="term" value="F:monosaccharide transmembrane transporter activity"/>
    <property type="evidence" value="ECO:0007669"/>
    <property type="project" value="InterPro"/>
</dbReference>
<feature type="transmembrane region" description="Helical" evidence="11">
    <location>
        <begin position="69"/>
        <end position="90"/>
    </location>
</feature>
<feature type="transmembrane region" description="Helical" evidence="11">
    <location>
        <begin position="543"/>
        <end position="563"/>
    </location>
</feature>
<feature type="transmembrane region" description="Helical" evidence="11">
    <location>
        <begin position="721"/>
        <end position="742"/>
    </location>
</feature>
<dbReference type="Proteomes" id="UP001153076">
    <property type="component" value="Unassembled WGS sequence"/>
</dbReference>
<dbReference type="InterPro" id="IPR005829">
    <property type="entry name" value="Sugar_transporter_CS"/>
</dbReference>
<feature type="signal peptide" evidence="12">
    <location>
        <begin position="1"/>
        <end position="23"/>
    </location>
</feature>
<dbReference type="InterPro" id="IPR003663">
    <property type="entry name" value="Sugar/inositol_transpt"/>
</dbReference>
<evidence type="ECO:0000256" key="8">
    <source>
        <dbReference type="ARBA" id="ARBA00022989"/>
    </source>
</evidence>
<feature type="transmembrane region" description="Helical" evidence="11">
    <location>
        <begin position="570"/>
        <end position="590"/>
    </location>
</feature>
<dbReference type="GO" id="GO:0016020">
    <property type="term" value="C:membrane"/>
    <property type="evidence" value="ECO:0007669"/>
    <property type="project" value="UniProtKB-SubCell"/>
</dbReference>
<keyword evidence="5" id="KW-0762">Sugar transport</keyword>
<keyword evidence="4" id="KW-0813">Transport</keyword>
<feature type="domain" description="Major facilitator superfamily (MFS) profile" evidence="13">
    <location>
        <begin position="1"/>
        <end position="195"/>
    </location>
</feature>
<comment type="subcellular location">
    <subcellularLocation>
        <location evidence="1">Membrane</location>
        <topology evidence="1">Multi-pass membrane protein</topology>
    </subcellularLocation>
</comment>
<comment type="caution">
    <text evidence="14">The sequence shown here is derived from an EMBL/GenBank/DDBJ whole genome shotgun (WGS) entry which is preliminary data.</text>
</comment>
<dbReference type="AlphaFoldDB" id="A0A9Q1KFD9"/>
<dbReference type="InterPro" id="IPR036259">
    <property type="entry name" value="MFS_trans_sf"/>
</dbReference>
<dbReference type="PANTHER" id="PTHR23500">
    <property type="entry name" value="SOLUTE CARRIER FAMILY 2, FACILITATED GLUCOSE TRANSPORTER"/>
    <property type="match status" value="1"/>
</dbReference>
<keyword evidence="7" id="KW-0769">Symport</keyword>
<feature type="transmembrane region" description="Helical" evidence="11">
    <location>
        <begin position="974"/>
        <end position="998"/>
    </location>
</feature>
<keyword evidence="8 11" id="KW-1133">Transmembrane helix</keyword>
<dbReference type="GO" id="GO:0015293">
    <property type="term" value="F:symporter activity"/>
    <property type="evidence" value="ECO:0007669"/>
    <property type="project" value="UniProtKB-KW"/>
</dbReference>
<feature type="transmembrane region" description="Helical" evidence="11">
    <location>
        <begin position="903"/>
        <end position="924"/>
    </location>
</feature>
<dbReference type="Pfam" id="PF00083">
    <property type="entry name" value="Sugar_tr"/>
    <property type="match status" value="2"/>
</dbReference>
<feature type="transmembrane region" description="Helical" evidence="11">
    <location>
        <begin position="837"/>
        <end position="861"/>
    </location>
</feature>
<dbReference type="OrthoDB" id="5296287at2759"/>
<evidence type="ECO:0000313" key="14">
    <source>
        <dbReference type="EMBL" id="KAJ8441846.1"/>
    </source>
</evidence>
<evidence type="ECO:0000256" key="6">
    <source>
        <dbReference type="ARBA" id="ARBA00022692"/>
    </source>
</evidence>
<feature type="transmembrane region" description="Helical" evidence="11">
    <location>
        <begin position="171"/>
        <end position="191"/>
    </location>
</feature>
<keyword evidence="6 11" id="KW-0812">Transmembrane</keyword>
<dbReference type="FunFam" id="1.20.1250.20:FF:000002">
    <property type="entry name" value="Sugar transport protein 13"/>
    <property type="match status" value="1"/>
</dbReference>
<feature type="transmembrane region" description="Helical" evidence="11">
    <location>
        <begin position="754"/>
        <end position="773"/>
    </location>
</feature>
<feature type="transmembrane region" description="Helical" evidence="11">
    <location>
        <begin position="873"/>
        <end position="896"/>
    </location>
</feature>
<dbReference type="Gene3D" id="2.40.128.330">
    <property type="match status" value="1"/>
</dbReference>
<gene>
    <name evidence="14" type="ORF">Cgig2_021536</name>
</gene>
<feature type="domain" description="Major facilitator superfamily (MFS) profile" evidence="13">
    <location>
        <begin position="577"/>
        <end position="1028"/>
    </location>
</feature>
<feature type="transmembrane region" description="Helical" evidence="11">
    <location>
        <begin position="688"/>
        <end position="709"/>
    </location>
</feature>
<dbReference type="CDD" id="cd17361">
    <property type="entry name" value="MFS_STP"/>
    <property type="match status" value="1"/>
</dbReference>
<evidence type="ECO:0000256" key="7">
    <source>
        <dbReference type="ARBA" id="ARBA00022847"/>
    </source>
</evidence>
<dbReference type="SUPFAM" id="SSF103473">
    <property type="entry name" value="MFS general substrate transporter"/>
    <property type="match status" value="2"/>
</dbReference>
<keyword evidence="15" id="KW-1185">Reference proteome</keyword>
<keyword evidence="10" id="KW-0175">Coiled coil</keyword>
<dbReference type="Gene3D" id="1.20.1250.20">
    <property type="entry name" value="MFS general substrate transporter like domains"/>
    <property type="match status" value="2"/>
</dbReference>
<dbReference type="PROSITE" id="PS00217">
    <property type="entry name" value="SUGAR_TRANSPORT_2"/>
    <property type="match status" value="1"/>
</dbReference>
<keyword evidence="12" id="KW-0732">Signal</keyword>
<feature type="transmembrane region" description="Helical" evidence="11">
    <location>
        <begin position="662"/>
        <end position="682"/>
    </location>
</feature>
<reference evidence="14" key="1">
    <citation type="submission" date="2022-04" db="EMBL/GenBank/DDBJ databases">
        <title>Carnegiea gigantea Genome sequencing and assembly v2.</title>
        <authorList>
            <person name="Copetti D."/>
            <person name="Sanderson M.J."/>
            <person name="Burquez A."/>
            <person name="Wojciechowski M.F."/>
        </authorList>
    </citation>
    <scope>NUCLEOTIDE SEQUENCE</scope>
    <source>
        <strain evidence="14">SGP5-SGP5p</strain>
        <tissue evidence="14">Aerial part</tissue>
    </source>
</reference>
<comment type="similarity">
    <text evidence="3">Belongs to the major facilitator superfamily. Sugar transporter (TC 2.A.1.1) family.</text>
</comment>
<feature type="transmembrane region" description="Helical" evidence="11">
    <location>
        <begin position="632"/>
        <end position="650"/>
    </location>
</feature>
<feature type="transmembrane region" description="Helical" evidence="11">
    <location>
        <begin position="142"/>
        <end position="164"/>
    </location>
</feature>
<proteinExistence type="inferred from homology"/>
<feature type="transmembrane region" description="Helical" evidence="11">
    <location>
        <begin position="1004"/>
        <end position="1024"/>
    </location>
</feature>
<dbReference type="InterPro" id="IPR044778">
    <property type="entry name" value="MFS_STP/MST-like_plant"/>
</dbReference>
<dbReference type="PROSITE" id="PS50850">
    <property type="entry name" value="MFS"/>
    <property type="match status" value="2"/>
</dbReference>
<feature type="transmembrane region" description="Helical" evidence="11">
    <location>
        <begin position="102"/>
        <end position="122"/>
    </location>
</feature>
<feature type="transmembrane region" description="Helical" evidence="11">
    <location>
        <begin position="936"/>
        <end position="962"/>
    </location>
</feature>
<feature type="coiled-coil region" evidence="10">
    <location>
        <begin position="357"/>
        <end position="384"/>
    </location>
</feature>
<accession>A0A9Q1KFD9</accession>
<dbReference type="Gene3D" id="1.20.58.340">
    <property type="entry name" value="Magnesium transport protein CorA, transmembrane region"/>
    <property type="match status" value="1"/>
</dbReference>
<dbReference type="Pfam" id="PF22099">
    <property type="entry name" value="MRS2-like"/>
    <property type="match status" value="1"/>
</dbReference>
<dbReference type="InterPro" id="IPR045262">
    <property type="entry name" value="STP/PLT_plant"/>
</dbReference>
<dbReference type="InterPro" id="IPR005828">
    <property type="entry name" value="MFS_sugar_transport-like"/>
</dbReference>
<dbReference type="GO" id="GO:0015095">
    <property type="term" value="F:magnesium ion transmembrane transporter activity"/>
    <property type="evidence" value="ECO:0007669"/>
    <property type="project" value="UniProtKB-ARBA"/>
</dbReference>
<organism evidence="14 15">
    <name type="scientific">Carnegiea gigantea</name>
    <dbReference type="NCBI Taxonomy" id="171969"/>
    <lineage>
        <taxon>Eukaryota</taxon>
        <taxon>Viridiplantae</taxon>
        <taxon>Streptophyta</taxon>
        <taxon>Embryophyta</taxon>
        <taxon>Tracheophyta</taxon>
        <taxon>Spermatophyta</taxon>
        <taxon>Magnoliopsida</taxon>
        <taxon>eudicotyledons</taxon>
        <taxon>Gunneridae</taxon>
        <taxon>Pentapetalae</taxon>
        <taxon>Caryophyllales</taxon>
        <taxon>Cactineae</taxon>
        <taxon>Cactaceae</taxon>
        <taxon>Cactoideae</taxon>
        <taxon>Echinocereeae</taxon>
        <taxon>Carnegiea</taxon>
    </lineage>
</organism>
<evidence type="ECO:0000256" key="1">
    <source>
        <dbReference type="ARBA" id="ARBA00004141"/>
    </source>
</evidence>
<dbReference type="CDD" id="cd12823">
    <property type="entry name" value="Mrs2_Mfm1p-like"/>
    <property type="match status" value="1"/>
</dbReference>
<evidence type="ECO:0000256" key="11">
    <source>
        <dbReference type="SAM" id="Phobius"/>
    </source>
</evidence>
<comment type="similarity">
    <text evidence="2">Belongs to the CorA metal ion transporter (MIT) (TC 1.A.35.5) family.</text>
</comment>
<dbReference type="InterPro" id="IPR039204">
    <property type="entry name" value="MRS2-like"/>
</dbReference>
<dbReference type="PANTHER" id="PTHR23500:SF30">
    <property type="entry name" value="SUGAR TRANSPORT PROTEIN 3"/>
    <property type="match status" value="1"/>
</dbReference>
<evidence type="ECO:0000256" key="9">
    <source>
        <dbReference type="ARBA" id="ARBA00023136"/>
    </source>
</evidence>
<evidence type="ECO:0000256" key="4">
    <source>
        <dbReference type="ARBA" id="ARBA00022448"/>
    </source>
</evidence>
<dbReference type="NCBIfam" id="TIGR00879">
    <property type="entry name" value="SP"/>
    <property type="match status" value="1"/>
</dbReference>
<evidence type="ECO:0000256" key="12">
    <source>
        <dbReference type="SAM" id="SignalP"/>
    </source>
</evidence>
<dbReference type="PRINTS" id="PR00171">
    <property type="entry name" value="SUGRTRNSPORT"/>
</dbReference>
<dbReference type="EMBL" id="JAKOGI010000153">
    <property type="protein sequence ID" value="KAJ8441846.1"/>
    <property type="molecule type" value="Genomic_DNA"/>
</dbReference>
<feature type="chain" id="PRO_5040421384" description="Major facilitator superfamily (MFS) profile domain-containing protein" evidence="12">
    <location>
        <begin position="24"/>
        <end position="1055"/>
    </location>
</feature>
<evidence type="ECO:0000256" key="5">
    <source>
        <dbReference type="ARBA" id="ARBA00022597"/>
    </source>
</evidence>
<evidence type="ECO:0000256" key="2">
    <source>
        <dbReference type="ARBA" id="ARBA00007535"/>
    </source>
</evidence>
<keyword evidence="9 11" id="KW-0472">Membrane</keyword>
<protein>
    <recommendedName>
        <fullName evidence="13">Major facilitator superfamily (MFS) profile domain-containing protein</fullName>
    </recommendedName>
</protein>
<evidence type="ECO:0000259" key="13">
    <source>
        <dbReference type="PROSITE" id="PS50850"/>
    </source>
</evidence>
<dbReference type="InterPro" id="IPR020846">
    <property type="entry name" value="MFS_dom"/>
</dbReference>
<sequence length="1055" mass="116832">MARFHGSWSLLAWWLPWEEPSLATTLEFQVNFHSIEKPHTSISGSDRVVSMTADTVAIITVDQCGRRRLFFWGGVQMIVAFIVVEIILAVKLGDHGTLSVVYAYAALILMCSHSVGFCHPWGPVGWLVPSEIFQLEIRSAAQGISVGMSVIFTFLIAQTLLAMLRHFKAVIFFFFAGGWIAIMTGFVHLFLPETKNVPLEKIGSLWKEHRFWSGVVGEDEKLRLRIHARDLRILDPLLSYPSTILGRERAIIVNLEVLLRDPSDENVIPVVEELQRRLALPCAPFEGQGDEDEQGGTQNDTQFGEEHEFPFEFRALEVMLEAICSYLDARMTELESDAYPALDELTSKISSRNLDRVRKLKSAMTRLTNRVQKVRDELEQLLDDDEDMADLYLSRKLSNSNSSPASSSYAPNWYPASHAVGSKVSRTSRASSGISNHEENDVEELEMLLEISSVSCIIPAGQSPKSADSAGAFPLLRDSLLVCIFFGSCNIRNEHPIFMEASSWISVQMGGHHRGIVKWIHLPMDNDLRTLQRKTLIRVQAPVYLSFFYCIAMAGGLAISSFSGHYNGKITLFVVASCTVAAMGGAIFGYDIGVSGGVTSMEPFLKKFFPEVITKMKQDTKISNYCKFDSQVLTLFTSSLYFAGLFASLLASSTTKTFGRKLSILVGGITVLAGSALGGAALNVYMLILGRILLGIGVGFANQVVPMYLVEIAPSKYRGAFNNGFHLSLAFGVLLASLVNFGTEKIKGGWGWRVSIALTAFPALIITLGSLFLPETPNSLIERDNDHKKAELVLQRIRGTSDVQEELNDLIEASSLSKTTNHPLRDLLLHRKYRPQLVMSITIPFFQQMTGINVVGFYAPVLFRTMGLGESTSLLSAVAMGVVSMAADTVAIIAVDKCGRRHLFFWGGVQMIVSFIVVGIIVAVKLGDHDTLSAVYAYVVLILLCSYSVGFSYSWGPVGWLVPSEIFQLEIRSAAQGITVGMSFIFTFLIAQTLLAMLCHFKAGIFFFFAGWIAIMTGFVHLFLPETKNVPLEKIGLLWKEHWFWSRVVGEDEKM</sequence>
<evidence type="ECO:0000256" key="10">
    <source>
        <dbReference type="SAM" id="Coils"/>
    </source>
</evidence>